<accession>A0A382CLL2</accession>
<name>A0A382CLL2_9ZZZZ</name>
<dbReference type="InterPro" id="IPR020845">
    <property type="entry name" value="AMP-binding_CS"/>
</dbReference>
<protein>
    <recommendedName>
        <fullName evidence="8">AMP-dependent synthetase/ligase domain-containing protein</fullName>
    </recommendedName>
</protein>
<dbReference type="InterPro" id="IPR025110">
    <property type="entry name" value="AMP-bd_C"/>
</dbReference>
<dbReference type="PANTHER" id="PTHR43352">
    <property type="entry name" value="ACETYL-COA SYNTHETASE"/>
    <property type="match status" value="1"/>
</dbReference>
<dbReference type="NCBIfam" id="TIGR02262">
    <property type="entry name" value="benz_CoA_lig"/>
    <property type="match status" value="1"/>
</dbReference>
<dbReference type="GO" id="GO:0016405">
    <property type="term" value="F:CoA-ligase activity"/>
    <property type="evidence" value="ECO:0007669"/>
    <property type="project" value="InterPro"/>
</dbReference>
<dbReference type="InterPro" id="IPR000873">
    <property type="entry name" value="AMP-dep_synth/lig_dom"/>
</dbReference>
<dbReference type="AlphaFoldDB" id="A0A382CLL2"/>
<dbReference type="PANTHER" id="PTHR43352:SF1">
    <property type="entry name" value="ANTHRANILATE--COA LIGASE"/>
    <property type="match status" value="1"/>
</dbReference>
<proteinExistence type="inferred from homology"/>
<dbReference type="GO" id="GO:0005524">
    <property type="term" value="F:ATP binding"/>
    <property type="evidence" value="ECO:0007669"/>
    <property type="project" value="UniProtKB-KW"/>
</dbReference>
<evidence type="ECO:0000256" key="3">
    <source>
        <dbReference type="ARBA" id="ARBA00022741"/>
    </source>
</evidence>
<evidence type="ECO:0000259" key="6">
    <source>
        <dbReference type="Pfam" id="PF13193"/>
    </source>
</evidence>
<dbReference type="EMBL" id="UINC01034926">
    <property type="protein sequence ID" value="SVB26521.1"/>
    <property type="molecule type" value="Genomic_DNA"/>
</dbReference>
<dbReference type="GO" id="GO:0016878">
    <property type="term" value="F:acid-thiol ligase activity"/>
    <property type="evidence" value="ECO:0007669"/>
    <property type="project" value="UniProtKB-ARBA"/>
</dbReference>
<keyword evidence="4" id="KW-0067">ATP-binding</keyword>
<keyword evidence="3" id="KW-0547">Nucleotide-binding</keyword>
<dbReference type="InterPro" id="IPR042099">
    <property type="entry name" value="ANL_N_sf"/>
</dbReference>
<organism evidence="7">
    <name type="scientific">marine metagenome</name>
    <dbReference type="NCBI Taxonomy" id="408172"/>
    <lineage>
        <taxon>unclassified sequences</taxon>
        <taxon>metagenomes</taxon>
        <taxon>ecological metagenomes</taxon>
    </lineage>
</organism>
<gene>
    <name evidence="7" type="ORF">METZ01_LOCUS179375</name>
</gene>
<keyword evidence="2" id="KW-0436">Ligase</keyword>
<dbReference type="Pfam" id="PF13193">
    <property type="entry name" value="AMP-binding_C"/>
    <property type="match status" value="1"/>
</dbReference>
<reference evidence="7" key="1">
    <citation type="submission" date="2018-05" db="EMBL/GenBank/DDBJ databases">
        <authorList>
            <person name="Lanie J.A."/>
            <person name="Ng W.-L."/>
            <person name="Kazmierczak K.M."/>
            <person name="Andrzejewski T.M."/>
            <person name="Davidsen T.M."/>
            <person name="Wayne K.J."/>
            <person name="Tettelin H."/>
            <person name="Glass J.I."/>
            <person name="Rusch D."/>
            <person name="Podicherti R."/>
            <person name="Tsui H.-C.T."/>
            <person name="Winkler M.E."/>
        </authorList>
    </citation>
    <scope>NUCLEOTIDE SEQUENCE</scope>
</reference>
<evidence type="ECO:0008006" key="8">
    <source>
        <dbReference type="Google" id="ProtNLM"/>
    </source>
</evidence>
<evidence type="ECO:0000256" key="2">
    <source>
        <dbReference type="ARBA" id="ARBA00022598"/>
    </source>
</evidence>
<dbReference type="CDD" id="cd05958">
    <property type="entry name" value="ABCL"/>
    <property type="match status" value="1"/>
</dbReference>
<feature type="domain" description="AMP-dependent synthetase/ligase" evidence="5">
    <location>
        <begin position="41"/>
        <end position="384"/>
    </location>
</feature>
<comment type="similarity">
    <text evidence="1">Belongs to the ATP-dependent AMP-binding enzyme family.</text>
</comment>
<dbReference type="Gene3D" id="3.40.50.12780">
    <property type="entry name" value="N-terminal domain of ligase-like"/>
    <property type="match status" value="1"/>
</dbReference>
<feature type="domain" description="AMP-binding enzyme C-terminal" evidence="6">
    <location>
        <begin position="438"/>
        <end position="516"/>
    </location>
</feature>
<sequence>MDTFAIDNLPPVEQWPEFSNLAELDYPEKLNCAENFLDDAVAEGFGEHTVIVTPDQEYSYARLQKDANRIAHVLLDDCGLLPGNRVLLRAPNSYMMAACWFGVVKAGGIAVSTMPLFRAKELIVMIEKAQIKTALCDARLADELQSAKSDSILEQILLFGESELEKMMSGKPETFENFPTAADDTCLIAFTSGTTGNPKGTMHFQRDMLTICRAYSEPILAPTPRDRFIGSPPLAFTFGLGGQLLFPMYARASTILLEKASPDLLLSAIKKYQASIVFTSPTAYRFLLSELKDGDLSSVRTCVSAGETLPKPTWDSWKEKTGLEILDGIGSTELLHIFISSSADDIRPGATGKPVNGYQAKVVDETGNEVPPGTTGKLAVKGPTGCRYLADERQKNYVQNGWNLTGDAYKMDEDGYFWFQARTDDMIISSGYNIAGPEVEAALMTHESVMECAVIGIPDEQRGSLVKALVVLKEGFSADELLAKELQDFVKKTIAPFKYPRALDFVDSLPKTETGKIQRFKLRQV</sequence>
<dbReference type="PROSITE" id="PS00455">
    <property type="entry name" value="AMP_BINDING"/>
    <property type="match status" value="1"/>
</dbReference>
<dbReference type="Pfam" id="PF00501">
    <property type="entry name" value="AMP-binding"/>
    <property type="match status" value="1"/>
</dbReference>
<evidence type="ECO:0000313" key="7">
    <source>
        <dbReference type="EMBL" id="SVB26521.1"/>
    </source>
</evidence>
<dbReference type="InterPro" id="IPR011957">
    <property type="entry name" value="Benz_CoA_lig"/>
</dbReference>
<dbReference type="FunFam" id="3.30.300.30:FF:000005">
    <property type="entry name" value="Acyl-coenzyme A synthetase ACSM5, mitochondrial"/>
    <property type="match status" value="1"/>
</dbReference>
<evidence type="ECO:0000256" key="4">
    <source>
        <dbReference type="ARBA" id="ARBA00022840"/>
    </source>
</evidence>
<dbReference type="GO" id="GO:0044550">
    <property type="term" value="P:secondary metabolite biosynthetic process"/>
    <property type="evidence" value="ECO:0007669"/>
    <property type="project" value="TreeGrafter"/>
</dbReference>
<dbReference type="InterPro" id="IPR045851">
    <property type="entry name" value="AMP-bd_C_sf"/>
</dbReference>
<evidence type="ECO:0000259" key="5">
    <source>
        <dbReference type="Pfam" id="PF00501"/>
    </source>
</evidence>
<dbReference type="SUPFAM" id="SSF56801">
    <property type="entry name" value="Acetyl-CoA synthetase-like"/>
    <property type="match status" value="1"/>
</dbReference>
<evidence type="ECO:0000256" key="1">
    <source>
        <dbReference type="ARBA" id="ARBA00006432"/>
    </source>
</evidence>
<dbReference type="Gene3D" id="3.30.300.30">
    <property type="match status" value="1"/>
</dbReference>